<reference evidence="3 4" key="1">
    <citation type="submission" date="2024-04" db="EMBL/GenBank/DDBJ databases">
        <authorList>
            <person name="Fracassetti M."/>
        </authorList>
    </citation>
    <scope>NUCLEOTIDE SEQUENCE [LARGE SCALE GENOMIC DNA]</scope>
</reference>
<gene>
    <name evidence="3" type="ORF">LTRI10_LOCUS43490</name>
</gene>
<dbReference type="AlphaFoldDB" id="A0AAV2G017"/>
<evidence type="ECO:0000256" key="1">
    <source>
        <dbReference type="SAM" id="Phobius"/>
    </source>
</evidence>
<keyword evidence="4" id="KW-1185">Reference proteome</keyword>
<dbReference type="GO" id="GO:0004523">
    <property type="term" value="F:RNA-DNA hybrid ribonuclease activity"/>
    <property type="evidence" value="ECO:0007669"/>
    <property type="project" value="InterPro"/>
</dbReference>
<dbReference type="GO" id="GO:0003676">
    <property type="term" value="F:nucleic acid binding"/>
    <property type="evidence" value="ECO:0007669"/>
    <property type="project" value="InterPro"/>
</dbReference>
<evidence type="ECO:0000313" key="4">
    <source>
        <dbReference type="Proteomes" id="UP001497516"/>
    </source>
</evidence>
<dbReference type="PANTHER" id="PTHR47074:SF11">
    <property type="entry name" value="REVERSE TRANSCRIPTASE-LIKE PROTEIN"/>
    <property type="match status" value="1"/>
</dbReference>
<accession>A0AAV2G017</accession>
<keyword evidence="1" id="KW-0472">Membrane</keyword>
<dbReference type="InterPro" id="IPR052929">
    <property type="entry name" value="RNase_H-like_EbsB-rel"/>
</dbReference>
<dbReference type="InterPro" id="IPR002156">
    <property type="entry name" value="RNaseH_domain"/>
</dbReference>
<feature type="transmembrane region" description="Helical" evidence="1">
    <location>
        <begin position="73"/>
        <end position="90"/>
    </location>
</feature>
<proteinExistence type="predicted"/>
<dbReference type="EMBL" id="OZ034820">
    <property type="protein sequence ID" value="CAL1403569.1"/>
    <property type="molecule type" value="Genomic_DNA"/>
</dbReference>
<dbReference type="PANTHER" id="PTHR47074">
    <property type="entry name" value="BNAC02G40300D PROTEIN"/>
    <property type="match status" value="1"/>
</dbReference>
<keyword evidence="1" id="KW-0812">Transmembrane</keyword>
<feature type="domain" description="RNase H type-1" evidence="2">
    <location>
        <begin position="1"/>
        <end position="103"/>
    </location>
</feature>
<sequence length="119" mass="13306">MVILGQDGEVLCAKGVFFPEIDDPMIVELLVLREAILWCRNRGFLVVRFEGDANVVVDMLSLAQGSDSRSGNIFLEVLLYLAGFSVWFVGRRNNRVANLVARKVLSLYPIASHSFDFVV</sequence>
<evidence type="ECO:0000313" key="3">
    <source>
        <dbReference type="EMBL" id="CAL1403569.1"/>
    </source>
</evidence>
<organism evidence="3 4">
    <name type="scientific">Linum trigynum</name>
    <dbReference type="NCBI Taxonomy" id="586398"/>
    <lineage>
        <taxon>Eukaryota</taxon>
        <taxon>Viridiplantae</taxon>
        <taxon>Streptophyta</taxon>
        <taxon>Embryophyta</taxon>
        <taxon>Tracheophyta</taxon>
        <taxon>Spermatophyta</taxon>
        <taxon>Magnoliopsida</taxon>
        <taxon>eudicotyledons</taxon>
        <taxon>Gunneridae</taxon>
        <taxon>Pentapetalae</taxon>
        <taxon>rosids</taxon>
        <taxon>fabids</taxon>
        <taxon>Malpighiales</taxon>
        <taxon>Linaceae</taxon>
        <taxon>Linum</taxon>
    </lineage>
</organism>
<dbReference type="Pfam" id="PF13456">
    <property type="entry name" value="RVT_3"/>
    <property type="match status" value="1"/>
</dbReference>
<keyword evidence="1" id="KW-1133">Transmembrane helix</keyword>
<name>A0AAV2G017_9ROSI</name>
<protein>
    <recommendedName>
        <fullName evidence="2">RNase H type-1 domain-containing protein</fullName>
    </recommendedName>
</protein>
<evidence type="ECO:0000259" key="2">
    <source>
        <dbReference type="Pfam" id="PF13456"/>
    </source>
</evidence>
<dbReference type="Proteomes" id="UP001497516">
    <property type="component" value="Chromosome 7"/>
</dbReference>